<dbReference type="Pfam" id="PF13880">
    <property type="entry name" value="Acetyltransf_13"/>
    <property type="match status" value="1"/>
</dbReference>
<dbReference type="Pfam" id="PF13878">
    <property type="entry name" value="zf-C2H2_3"/>
    <property type="match status" value="1"/>
</dbReference>
<comment type="catalytic activity">
    <reaction evidence="10">
        <text>L-lysyl-[protein] + acetyl-CoA = N(6)-acetyl-L-lysyl-[protein] + CoA + H(+)</text>
        <dbReference type="Rhea" id="RHEA:45948"/>
        <dbReference type="Rhea" id="RHEA-COMP:9752"/>
        <dbReference type="Rhea" id="RHEA-COMP:10731"/>
        <dbReference type="ChEBI" id="CHEBI:15378"/>
        <dbReference type="ChEBI" id="CHEBI:29969"/>
        <dbReference type="ChEBI" id="CHEBI:57287"/>
        <dbReference type="ChEBI" id="CHEBI:57288"/>
        <dbReference type="ChEBI" id="CHEBI:61930"/>
    </reaction>
</comment>
<feature type="compositionally biased region" description="Basic and acidic residues" evidence="11">
    <location>
        <begin position="516"/>
        <end position="526"/>
    </location>
</feature>
<evidence type="ECO:0000256" key="5">
    <source>
        <dbReference type="ARBA" id="ARBA00022771"/>
    </source>
</evidence>
<accession>A0A4W3JKA6</accession>
<keyword evidence="7" id="KW-0539">Nucleus</keyword>
<reference evidence="14" key="5">
    <citation type="submission" date="2025-09" db="UniProtKB">
        <authorList>
            <consortium name="Ensembl"/>
        </authorList>
    </citation>
    <scope>IDENTIFICATION</scope>
</reference>
<dbReference type="AlphaFoldDB" id="A0A4W3JKA6"/>
<feature type="region of interest" description="Disordered" evidence="11">
    <location>
        <begin position="1"/>
        <end position="39"/>
    </location>
</feature>
<keyword evidence="15" id="KW-1185">Reference proteome</keyword>
<dbReference type="PANTHER" id="PTHR45884:SF1">
    <property type="entry name" value="N-ACETYLTRANSFERASE ESCO1"/>
    <property type="match status" value="1"/>
</dbReference>
<evidence type="ECO:0000313" key="14">
    <source>
        <dbReference type="Ensembl" id="ENSCMIP00000038488.1"/>
    </source>
</evidence>
<dbReference type="InterPro" id="IPR028005">
    <property type="entry name" value="AcTrfase_ESCO_Znf_dom"/>
</dbReference>
<feature type="region of interest" description="Disordered" evidence="11">
    <location>
        <begin position="400"/>
        <end position="464"/>
    </location>
</feature>
<evidence type="ECO:0000256" key="11">
    <source>
        <dbReference type="SAM" id="MobiDB-lite"/>
    </source>
</evidence>
<feature type="compositionally biased region" description="Basic and acidic residues" evidence="11">
    <location>
        <begin position="128"/>
        <end position="144"/>
    </location>
</feature>
<feature type="compositionally biased region" description="Polar residues" evidence="11">
    <location>
        <begin position="279"/>
        <end position="298"/>
    </location>
</feature>
<proteinExistence type="inferred from homology"/>
<evidence type="ECO:0000256" key="7">
    <source>
        <dbReference type="ARBA" id="ARBA00023242"/>
    </source>
</evidence>
<feature type="compositionally biased region" description="Polar residues" evidence="11">
    <location>
        <begin position="435"/>
        <end position="445"/>
    </location>
</feature>
<dbReference type="GO" id="GO:0005634">
    <property type="term" value="C:nucleus"/>
    <property type="evidence" value="ECO:0007669"/>
    <property type="project" value="UniProtKB-SubCell"/>
</dbReference>
<feature type="compositionally biased region" description="Basic and acidic residues" evidence="11">
    <location>
        <begin position="1"/>
        <end position="17"/>
    </location>
</feature>
<keyword evidence="5" id="KW-0863">Zinc-finger</keyword>
<feature type="compositionally biased region" description="Polar residues" evidence="11">
    <location>
        <begin position="327"/>
        <end position="337"/>
    </location>
</feature>
<dbReference type="Proteomes" id="UP000314986">
    <property type="component" value="Unassembled WGS sequence"/>
</dbReference>
<feature type="compositionally biased region" description="Basic and acidic residues" evidence="11">
    <location>
        <begin position="29"/>
        <end position="39"/>
    </location>
</feature>
<dbReference type="Ensembl" id="ENSCMIT00000039038.1">
    <property type="protein sequence ID" value="ENSCMIP00000038488.1"/>
    <property type="gene ID" value="ENSCMIG00000016150.1"/>
</dbReference>
<feature type="compositionally biased region" description="Basic and acidic residues" evidence="11">
    <location>
        <begin position="179"/>
        <end position="190"/>
    </location>
</feature>
<dbReference type="GeneID" id="103183449"/>
<feature type="region of interest" description="Disordered" evidence="11">
    <location>
        <begin position="484"/>
        <end position="550"/>
    </location>
</feature>
<evidence type="ECO:0000256" key="10">
    <source>
        <dbReference type="ARBA" id="ARBA00047902"/>
    </source>
</evidence>
<evidence type="ECO:0000256" key="3">
    <source>
        <dbReference type="ARBA" id="ARBA00022679"/>
    </source>
</evidence>
<evidence type="ECO:0000256" key="8">
    <source>
        <dbReference type="ARBA" id="ARBA00023306"/>
    </source>
</evidence>
<dbReference type="GO" id="GO:0061733">
    <property type="term" value="F:protein-lysine-acetyltransferase activity"/>
    <property type="evidence" value="ECO:0007669"/>
    <property type="project" value="TreeGrafter"/>
</dbReference>
<feature type="compositionally biased region" description="Polar residues" evidence="11">
    <location>
        <begin position="81"/>
        <end position="94"/>
    </location>
</feature>
<keyword evidence="6" id="KW-0862">Zinc</keyword>
<dbReference type="KEGG" id="cmk:103183449"/>
<evidence type="ECO:0000256" key="4">
    <source>
        <dbReference type="ARBA" id="ARBA00022723"/>
    </source>
</evidence>
<protein>
    <recommendedName>
        <fullName evidence="16">N-acetyltransferase ESCO1</fullName>
    </recommendedName>
</protein>
<dbReference type="RefSeq" id="XP_007899117.1">
    <property type="nucleotide sequence ID" value="XM_007900926.2"/>
</dbReference>
<reference evidence="15" key="1">
    <citation type="journal article" date="2006" name="Science">
        <title>Ancient noncoding elements conserved in the human genome.</title>
        <authorList>
            <person name="Venkatesh B."/>
            <person name="Kirkness E.F."/>
            <person name="Loh Y.H."/>
            <person name="Halpern A.L."/>
            <person name="Lee A.P."/>
            <person name="Johnson J."/>
            <person name="Dandona N."/>
            <person name="Viswanathan L.D."/>
            <person name="Tay A."/>
            <person name="Venter J.C."/>
            <person name="Strausberg R.L."/>
            <person name="Brenner S."/>
        </authorList>
    </citation>
    <scope>NUCLEOTIDE SEQUENCE [LARGE SCALE GENOMIC DNA]</scope>
</reference>
<feature type="region of interest" description="Disordered" evidence="11">
    <location>
        <begin position="277"/>
        <end position="337"/>
    </location>
</feature>
<feature type="domain" description="N-acetyltransferase ESCO acetyl-transferase" evidence="13">
    <location>
        <begin position="1089"/>
        <end position="1157"/>
    </location>
</feature>
<comment type="similarity">
    <text evidence="2">Belongs to the acetyltransferase family. ECO subfamily.</text>
</comment>
<organism evidence="14 15">
    <name type="scientific">Callorhinchus milii</name>
    <name type="common">Ghost shark</name>
    <dbReference type="NCBI Taxonomy" id="7868"/>
    <lineage>
        <taxon>Eukaryota</taxon>
        <taxon>Metazoa</taxon>
        <taxon>Chordata</taxon>
        <taxon>Craniata</taxon>
        <taxon>Vertebrata</taxon>
        <taxon>Chondrichthyes</taxon>
        <taxon>Holocephali</taxon>
        <taxon>Chimaeriformes</taxon>
        <taxon>Callorhinchidae</taxon>
        <taxon>Callorhinchus</taxon>
    </lineage>
</organism>
<dbReference type="GeneTree" id="ENSGT00940000157762"/>
<sequence>MGAEKRKAGPVKPERGLSRRRNGSTRGEPSAKKQRLEDKALSIQFRKKFVKPSPLKSFQLSIDKGNNKTLRRTNVKVNRASAKTPTKPNGQATKTMVKETERMSAVMKKSTKPSLKKSALQKSSHQKKNVDRTVSKMKVLPERKVTKRQCTGKAVSKGGSDKVSRTRLQSSRISQSQATRKDLRISKESSSKQTSKIASSKNCSKRKLTRNMNKQSQKKSLRTMENSCLRITTDTKKSKKTVKSKSDITKFKTEKKNVKPLSVIVKNIKKRAVKKTLKPVTSKSGLRKQSTSHNSSKNVVKFDEGTSEKLSEKTQHNVKSAKRTQQKRGTNSSVQPVTVKQELIETVKPQTRSSRGTLKEKIQQVVDSKLKSVTKQIQNKRQVRSSQRLNLTLPLSTRSTLPIGRKSSTIPHQTKSVKRKLSDLSSKHSEAVSPSEKNCNKSSKTGETKLYPKHGSKTKLEKVKQTPKEKVLKISCTKGAGKVEMEKASIPSVEKTSEGTEIDIEKKSSTLVSSQEHSETKVKRDASLQSDGQKLEEKGPVQKLAKVTSDNAKEKNGVKSMNKTINASGQKRVNHSLKQHLHPSKPSHKLKCKASKNKICPKKVVESPSLQTEDDAKCKRQSILELCEEIADEIASDTLDASVKTEPTKIENENVQKEPEAIIPEDVKKKTQSRVTFSSLKKFKFSGQKCAKRKLIEHNKCMNTRYSLQKGNSWTRIKQIKTDQKKINAIKTIQKLKNLELKQAVSQVVVQTVNKTIEKEKLPNGVPTETKEENGVTCEQNKSKNVSFRKELGKGTLNSKNISENSTPEKVKKLIELFYRKDEPEVPNVEAESEADESFRLHLESSPDCSPMKGVTTAPVKEKLESEVEVSAPMETIRALFSSPGSSERNNESVPLSSQLTEAKSIVVASDLSVQKEVKPVNDTERGGLQQLTIDAGQKRIGAVSCAICGMLYAASVPEDEAQHLQFHKRFISAVKYVGWKKERILSEYPDGKIIMVLPDDPKYALKKVEEIREIVDNDLGFQHAELKCPSRTKTLLFISNDRKVVGCLIAEHIQRGFKVIADKTSQESTNDAIMLESQRAWCCSTNAEPAICGISRVWVFNLMRRKAIATRMIDCLRSNFVYGSYLSKEEIAFSDPTADGKLFATQYCGTPRFLVYNFVS</sequence>
<evidence type="ECO:0000259" key="12">
    <source>
        <dbReference type="Pfam" id="PF13878"/>
    </source>
</evidence>
<keyword evidence="4" id="KW-0479">Metal-binding</keyword>
<evidence type="ECO:0000313" key="15">
    <source>
        <dbReference type="Proteomes" id="UP000314986"/>
    </source>
</evidence>
<keyword evidence="8" id="KW-0131">Cell cycle</keyword>
<dbReference type="InParanoid" id="A0A4W3JKA6"/>
<name>A0A4W3JKA6_CALMI</name>
<feature type="compositionally biased region" description="Polar residues" evidence="11">
    <location>
        <begin position="166"/>
        <end position="178"/>
    </location>
</feature>
<keyword evidence="3" id="KW-0808">Transferase</keyword>
<feature type="compositionally biased region" description="Basic and acidic residues" evidence="11">
    <location>
        <begin position="300"/>
        <end position="315"/>
    </location>
</feature>
<reference evidence="14" key="4">
    <citation type="submission" date="2025-08" db="UniProtKB">
        <authorList>
            <consortium name="Ensembl"/>
        </authorList>
    </citation>
    <scope>IDENTIFICATION</scope>
</reference>
<dbReference type="STRING" id="7868.ENSCMIP00000038488"/>
<comment type="subcellular location">
    <subcellularLocation>
        <location evidence="1">Nucleus</location>
    </subcellularLocation>
</comment>
<keyword evidence="9" id="KW-0012">Acyltransferase</keyword>
<reference evidence="15" key="3">
    <citation type="journal article" date="2014" name="Nature">
        <title>Elephant shark genome provides unique insights into gnathostome evolution.</title>
        <authorList>
            <consortium name="International Elephant Shark Genome Sequencing Consortium"/>
            <person name="Venkatesh B."/>
            <person name="Lee A.P."/>
            <person name="Ravi V."/>
            <person name="Maurya A.K."/>
            <person name="Lian M.M."/>
            <person name="Swann J.B."/>
            <person name="Ohta Y."/>
            <person name="Flajnik M.F."/>
            <person name="Sutoh Y."/>
            <person name="Kasahara M."/>
            <person name="Hoon S."/>
            <person name="Gangu V."/>
            <person name="Roy S.W."/>
            <person name="Irimia M."/>
            <person name="Korzh V."/>
            <person name="Kondrychyn I."/>
            <person name="Lim Z.W."/>
            <person name="Tay B.H."/>
            <person name="Tohari S."/>
            <person name="Kong K.W."/>
            <person name="Ho S."/>
            <person name="Lorente-Galdos B."/>
            <person name="Quilez J."/>
            <person name="Marques-Bonet T."/>
            <person name="Raney B.J."/>
            <person name="Ingham P.W."/>
            <person name="Tay A."/>
            <person name="Hillier L.W."/>
            <person name="Minx P."/>
            <person name="Boehm T."/>
            <person name="Wilson R.K."/>
            <person name="Brenner S."/>
            <person name="Warren W.C."/>
        </authorList>
    </citation>
    <scope>NUCLEOTIDE SEQUENCE [LARGE SCALE GENOMIC DNA]</scope>
</reference>
<evidence type="ECO:0008006" key="16">
    <source>
        <dbReference type="Google" id="ProtNLM"/>
    </source>
</evidence>
<dbReference type="InterPro" id="IPR028009">
    <property type="entry name" value="ESCO_Acetyltransf_dom"/>
</dbReference>
<evidence type="ECO:0000256" key="6">
    <source>
        <dbReference type="ARBA" id="ARBA00022833"/>
    </source>
</evidence>
<dbReference type="OrthoDB" id="428854at2759"/>
<reference evidence="15" key="2">
    <citation type="journal article" date="2007" name="PLoS Biol.">
        <title>Survey sequencing and comparative analysis of the elephant shark (Callorhinchus milii) genome.</title>
        <authorList>
            <person name="Venkatesh B."/>
            <person name="Kirkness E.F."/>
            <person name="Loh Y.H."/>
            <person name="Halpern A.L."/>
            <person name="Lee A.P."/>
            <person name="Johnson J."/>
            <person name="Dandona N."/>
            <person name="Viswanathan L.D."/>
            <person name="Tay A."/>
            <person name="Venter J.C."/>
            <person name="Strausberg R.L."/>
            <person name="Brenner S."/>
        </authorList>
    </citation>
    <scope>NUCLEOTIDE SEQUENCE [LARGE SCALE GENOMIC DNA]</scope>
</reference>
<feature type="compositionally biased region" description="Basic and acidic residues" evidence="11">
    <location>
        <begin position="495"/>
        <end position="508"/>
    </location>
</feature>
<evidence type="ECO:0000259" key="13">
    <source>
        <dbReference type="Pfam" id="PF13880"/>
    </source>
</evidence>
<feature type="compositionally biased region" description="Basic and acidic residues" evidence="11">
    <location>
        <begin position="420"/>
        <end position="430"/>
    </location>
</feature>
<dbReference type="OMA" id="DAGQKRI"/>
<feature type="region of interest" description="Disordered" evidence="11">
    <location>
        <begin position="60"/>
        <end position="222"/>
    </location>
</feature>
<dbReference type="GO" id="GO:0007064">
    <property type="term" value="P:mitotic sister chromatid cohesion"/>
    <property type="evidence" value="ECO:0007669"/>
    <property type="project" value="TreeGrafter"/>
</dbReference>
<feature type="domain" description="N-acetyltransferase ESCO zinc-finger" evidence="12">
    <location>
        <begin position="931"/>
        <end position="970"/>
    </location>
</feature>
<dbReference type="GO" id="GO:0000785">
    <property type="term" value="C:chromatin"/>
    <property type="evidence" value="ECO:0007669"/>
    <property type="project" value="TreeGrafter"/>
</dbReference>
<dbReference type="GO" id="GO:0008270">
    <property type="term" value="F:zinc ion binding"/>
    <property type="evidence" value="ECO:0007669"/>
    <property type="project" value="UniProtKB-KW"/>
</dbReference>
<feature type="compositionally biased region" description="Low complexity" evidence="11">
    <location>
        <begin position="191"/>
        <end position="201"/>
    </location>
</feature>
<evidence type="ECO:0000256" key="9">
    <source>
        <dbReference type="ARBA" id="ARBA00023315"/>
    </source>
</evidence>
<evidence type="ECO:0000256" key="1">
    <source>
        <dbReference type="ARBA" id="ARBA00004123"/>
    </source>
</evidence>
<evidence type="ECO:0000256" key="2">
    <source>
        <dbReference type="ARBA" id="ARBA00005816"/>
    </source>
</evidence>
<gene>
    <name evidence="14" type="primary">LOC103183449</name>
</gene>
<dbReference type="PANTHER" id="PTHR45884">
    <property type="entry name" value="N-ACETYLTRANSFERASE ECO"/>
    <property type="match status" value="1"/>
</dbReference>